<name>A0A026WR29_OOCBI</name>
<proteinExistence type="predicted"/>
<keyword evidence="3" id="KW-1185">Reference proteome</keyword>
<dbReference type="Proteomes" id="UP000053097">
    <property type="component" value="Unassembled WGS sequence"/>
</dbReference>
<evidence type="ECO:0000313" key="3">
    <source>
        <dbReference type="Proteomes" id="UP000053097"/>
    </source>
</evidence>
<feature type="transmembrane region" description="Helical" evidence="1">
    <location>
        <begin position="52"/>
        <end position="73"/>
    </location>
</feature>
<dbReference type="AlphaFoldDB" id="A0A026WR29"/>
<organism evidence="2 3">
    <name type="scientific">Ooceraea biroi</name>
    <name type="common">Clonal raider ant</name>
    <name type="synonym">Cerapachys biroi</name>
    <dbReference type="NCBI Taxonomy" id="2015173"/>
    <lineage>
        <taxon>Eukaryota</taxon>
        <taxon>Metazoa</taxon>
        <taxon>Ecdysozoa</taxon>
        <taxon>Arthropoda</taxon>
        <taxon>Hexapoda</taxon>
        <taxon>Insecta</taxon>
        <taxon>Pterygota</taxon>
        <taxon>Neoptera</taxon>
        <taxon>Endopterygota</taxon>
        <taxon>Hymenoptera</taxon>
        <taxon>Apocrita</taxon>
        <taxon>Aculeata</taxon>
        <taxon>Formicoidea</taxon>
        <taxon>Formicidae</taxon>
        <taxon>Dorylinae</taxon>
        <taxon>Ooceraea</taxon>
    </lineage>
</organism>
<gene>
    <name evidence="2" type="ORF">X777_01111</name>
</gene>
<protein>
    <submittedName>
        <fullName evidence="2">Uncharacterized protein</fullName>
    </submittedName>
</protein>
<keyword evidence="1" id="KW-0472">Membrane</keyword>
<evidence type="ECO:0000313" key="2">
    <source>
        <dbReference type="EMBL" id="EZA58490.1"/>
    </source>
</evidence>
<keyword evidence="1" id="KW-0812">Transmembrane</keyword>
<dbReference type="EMBL" id="KK107121">
    <property type="protein sequence ID" value="EZA58490.1"/>
    <property type="molecule type" value="Genomic_DNA"/>
</dbReference>
<sequence length="79" mass="9430">MPIILLDSKLYYLRITPVESIFVRGYWYKKKNPDFCKQYYLQTNLLLLARVYSIYIIHIFGIIEILTDILLTVTNIDLV</sequence>
<accession>A0A026WR29</accession>
<evidence type="ECO:0000256" key="1">
    <source>
        <dbReference type="SAM" id="Phobius"/>
    </source>
</evidence>
<reference evidence="2 3" key="1">
    <citation type="journal article" date="2014" name="Curr. Biol.">
        <title>The genome of the clonal raider ant Cerapachys biroi.</title>
        <authorList>
            <person name="Oxley P.R."/>
            <person name="Ji L."/>
            <person name="Fetter-Pruneda I."/>
            <person name="McKenzie S.K."/>
            <person name="Li C."/>
            <person name="Hu H."/>
            <person name="Zhang G."/>
            <person name="Kronauer D.J."/>
        </authorList>
    </citation>
    <scope>NUCLEOTIDE SEQUENCE [LARGE SCALE GENOMIC DNA]</scope>
</reference>
<keyword evidence="1" id="KW-1133">Transmembrane helix</keyword>